<evidence type="ECO:0000256" key="7">
    <source>
        <dbReference type="ARBA" id="ARBA00022840"/>
    </source>
</evidence>
<dbReference type="EC" id="2.7.13.3" evidence="2"/>
<dbReference type="SUPFAM" id="SSF55785">
    <property type="entry name" value="PYP-like sensor domain (PAS domain)"/>
    <property type="match status" value="1"/>
</dbReference>
<dbReference type="InterPro" id="IPR003661">
    <property type="entry name" value="HisK_dim/P_dom"/>
</dbReference>
<keyword evidence="10" id="KW-0812">Transmembrane</keyword>
<evidence type="ECO:0000256" key="8">
    <source>
        <dbReference type="ARBA" id="ARBA00023012"/>
    </source>
</evidence>
<dbReference type="Pfam" id="PF02518">
    <property type="entry name" value="HATPase_c"/>
    <property type="match status" value="1"/>
</dbReference>
<evidence type="ECO:0000313" key="12">
    <source>
        <dbReference type="EMBL" id="ONG55817.1"/>
    </source>
</evidence>
<feature type="domain" description="Histidine kinase" evidence="11">
    <location>
        <begin position="264"/>
        <end position="481"/>
    </location>
</feature>
<organism evidence="12 13">
    <name type="scientific">Teichococcus deserti</name>
    <dbReference type="NCBI Taxonomy" id="1817963"/>
    <lineage>
        <taxon>Bacteria</taxon>
        <taxon>Pseudomonadati</taxon>
        <taxon>Pseudomonadota</taxon>
        <taxon>Alphaproteobacteria</taxon>
        <taxon>Acetobacterales</taxon>
        <taxon>Roseomonadaceae</taxon>
        <taxon>Roseomonas</taxon>
    </lineage>
</organism>
<feature type="transmembrane region" description="Helical" evidence="10">
    <location>
        <begin position="21"/>
        <end position="41"/>
    </location>
</feature>
<dbReference type="InterPro" id="IPR003594">
    <property type="entry name" value="HATPase_dom"/>
</dbReference>
<dbReference type="Gene3D" id="3.30.450.20">
    <property type="entry name" value="PAS domain"/>
    <property type="match status" value="1"/>
</dbReference>
<evidence type="ECO:0000256" key="6">
    <source>
        <dbReference type="ARBA" id="ARBA00022777"/>
    </source>
</evidence>
<dbReference type="InterPro" id="IPR005467">
    <property type="entry name" value="His_kinase_dom"/>
</dbReference>
<dbReference type="GO" id="GO:0000155">
    <property type="term" value="F:phosphorelay sensor kinase activity"/>
    <property type="evidence" value="ECO:0007669"/>
    <property type="project" value="InterPro"/>
</dbReference>
<evidence type="ECO:0000256" key="9">
    <source>
        <dbReference type="SAM" id="MobiDB-lite"/>
    </source>
</evidence>
<dbReference type="Proteomes" id="UP000188879">
    <property type="component" value="Unassembled WGS sequence"/>
</dbReference>
<dbReference type="SMART" id="SM00387">
    <property type="entry name" value="HATPase_c"/>
    <property type="match status" value="1"/>
</dbReference>
<evidence type="ECO:0000256" key="4">
    <source>
        <dbReference type="ARBA" id="ARBA00022679"/>
    </source>
</evidence>
<dbReference type="SUPFAM" id="SSF47384">
    <property type="entry name" value="Homodimeric domain of signal transducing histidine kinase"/>
    <property type="match status" value="1"/>
</dbReference>
<evidence type="ECO:0000256" key="5">
    <source>
        <dbReference type="ARBA" id="ARBA00022741"/>
    </source>
</evidence>
<dbReference type="InterPro" id="IPR004358">
    <property type="entry name" value="Sig_transdc_His_kin-like_C"/>
</dbReference>
<dbReference type="PANTHER" id="PTHR43065:SF10">
    <property type="entry name" value="PEROXIDE STRESS-ACTIVATED HISTIDINE KINASE MAK3"/>
    <property type="match status" value="1"/>
</dbReference>
<dbReference type="Gene3D" id="1.10.287.130">
    <property type="match status" value="1"/>
</dbReference>
<dbReference type="SUPFAM" id="SSF55874">
    <property type="entry name" value="ATPase domain of HSP90 chaperone/DNA topoisomerase II/histidine kinase"/>
    <property type="match status" value="1"/>
</dbReference>
<dbReference type="CDD" id="cd00082">
    <property type="entry name" value="HisKA"/>
    <property type="match status" value="1"/>
</dbReference>
<dbReference type="PROSITE" id="PS50109">
    <property type="entry name" value="HIS_KIN"/>
    <property type="match status" value="1"/>
</dbReference>
<feature type="region of interest" description="Disordered" evidence="9">
    <location>
        <begin position="480"/>
        <end position="501"/>
    </location>
</feature>
<dbReference type="GO" id="GO:0005524">
    <property type="term" value="F:ATP binding"/>
    <property type="evidence" value="ECO:0007669"/>
    <property type="project" value="UniProtKB-KW"/>
</dbReference>
<dbReference type="InterPro" id="IPR036097">
    <property type="entry name" value="HisK_dim/P_sf"/>
</dbReference>
<gene>
    <name evidence="12" type="ORF">BKE38_08145</name>
</gene>
<evidence type="ECO:0000256" key="10">
    <source>
        <dbReference type="SAM" id="Phobius"/>
    </source>
</evidence>
<dbReference type="SMART" id="SM00388">
    <property type="entry name" value="HisKA"/>
    <property type="match status" value="1"/>
</dbReference>
<evidence type="ECO:0000313" key="13">
    <source>
        <dbReference type="Proteomes" id="UP000188879"/>
    </source>
</evidence>
<accession>A0A1V2H5I9</accession>
<reference evidence="12 13" key="1">
    <citation type="submission" date="2016-10" db="EMBL/GenBank/DDBJ databases">
        <title>Draft Genome sequence of Roseomonas sp. strain M3.</title>
        <authorList>
            <person name="Subhash Y."/>
            <person name="Lee S."/>
        </authorList>
    </citation>
    <scope>NUCLEOTIDE SEQUENCE [LARGE SCALE GENOMIC DNA]</scope>
    <source>
        <strain evidence="12 13">M3</strain>
    </source>
</reference>
<evidence type="ECO:0000256" key="1">
    <source>
        <dbReference type="ARBA" id="ARBA00000085"/>
    </source>
</evidence>
<keyword evidence="4" id="KW-0808">Transferase</keyword>
<keyword evidence="7" id="KW-0067">ATP-binding</keyword>
<keyword evidence="5" id="KW-0547">Nucleotide-binding</keyword>
<proteinExistence type="predicted"/>
<dbReference type="Gene3D" id="3.30.565.10">
    <property type="entry name" value="Histidine kinase-like ATPase, C-terminal domain"/>
    <property type="match status" value="1"/>
</dbReference>
<dbReference type="OrthoDB" id="9795133at2"/>
<sequence>MRLRQDAPPDTHLEARPPWRCALLLALPAAAAAFLVALGLARLEAPVPEAAVASLAALLTLAVALPLAWRLARAQRHLADSEQRYRSLFAQSGVAIWEQDFSALRARMAEIAGGAAPYGEPTRLRARLLACPELVEECAVLVRVLDVNEAALRLVRCADRARLLTTPAQFFTAATRATFRDFLIALAEGRPGFRGETTLRAADGAIRDVLVEVGFPAAGHCRDRILVGLVDITESREAARAAEQAQAQLAHVARVATLGELSASIAHEINQPLAALSFNGDAALRWLARDPPELAEVRDCLADMVAEAQRAKAIVQRLRGMAARHAPERAWLDLNRVVAEAAALLRREIAEQEMALDLYLAPGPLPLLADRVQIQQVVVNLLVNAMQASRAAMPAGAGQKLLVLSTEGGEEIGFTVADRGVGLSEAAASEIFRAFYTTRPDGMGMGLSICRSIVEAHDGRIAGAPREGGGAVFSVAFPARQPPAGPAPEAAAPAARQRVAG</sequence>
<evidence type="ECO:0000256" key="3">
    <source>
        <dbReference type="ARBA" id="ARBA00022553"/>
    </source>
</evidence>
<comment type="catalytic activity">
    <reaction evidence="1">
        <text>ATP + protein L-histidine = ADP + protein N-phospho-L-histidine.</text>
        <dbReference type="EC" id="2.7.13.3"/>
    </reaction>
</comment>
<dbReference type="PRINTS" id="PR00344">
    <property type="entry name" value="BCTRLSENSOR"/>
</dbReference>
<keyword evidence="10" id="KW-1133">Transmembrane helix</keyword>
<name>A0A1V2H5I9_9PROT</name>
<keyword evidence="10" id="KW-0472">Membrane</keyword>
<evidence type="ECO:0000256" key="2">
    <source>
        <dbReference type="ARBA" id="ARBA00012438"/>
    </source>
</evidence>
<dbReference type="PANTHER" id="PTHR43065">
    <property type="entry name" value="SENSOR HISTIDINE KINASE"/>
    <property type="match status" value="1"/>
</dbReference>
<evidence type="ECO:0000259" key="11">
    <source>
        <dbReference type="PROSITE" id="PS50109"/>
    </source>
</evidence>
<dbReference type="InterPro" id="IPR035965">
    <property type="entry name" value="PAS-like_dom_sf"/>
</dbReference>
<dbReference type="EMBL" id="MLCO01000065">
    <property type="protein sequence ID" value="ONG55817.1"/>
    <property type="molecule type" value="Genomic_DNA"/>
</dbReference>
<dbReference type="Pfam" id="PF00512">
    <property type="entry name" value="HisKA"/>
    <property type="match status" value="1"/>
</dbReference>
<dbReference type="InterPro" id="IPR036890">
    <property type="entry name" value="HATPase_C_sf"/>
</dbReference>
<keyword evidence="3" id="KW-0597">Phosphoprotein</keyword>
<dbReference type="RefSeq" id="WP_076956857.1">
    <property type="nucleotide sequence ID" value="NZ_MLCO01000065.1"/>
</dbReference>
<comment type="caution">
    <text evidence="12">The sequence shown here is derived from an EMBL/GenBank/DDBJ whole genome shotgun (WGS) entry which is preliminary data.</text>
</comment>
<keyword evidence="6" id="KW-0418">Kinase</keyword>
<keyword evidence="8" id="KW-0902">Two-component regulatory system</keyword>
<dbReference type="AlphaFoldDB" id="A0A1V2H5I9"/>
<protein>
    <recommendedName>
        <fullName evidence="2">histidine kinase</fullName>
        <ecNumber evidence="2">2.7.13.3</ecNumber>
    </recommendedName>
</protein>
<keyword evidence="13" id="KW-1185">Reference proteome</keyword>
<feature type="transmembrane region" description="Helical" evidence="10">
    <location>
        <begin position="47"/>
        <end position="69"/>
    </location>
</feature>